<reference evidence="2" key="1">
    <citation type="submission" date="2020-07" db="EMBL/GenBank/DDBJ databases">
        <title>Draft Genome Sequence of a Deep-Sea Yeast, Naganishia (Cryptococcus) liquefaciens strain N6.</title>
        <authorList>
            <person name="Han Y.W."/>
            <person name="Kajitani R."/>
            <person name="Morimoto H."/>
            <person name="Parhat M."/>
            <person name="Tsubouchi H."/>
            <person name="Bakenova O."/>
            <person name="Ogata M."/>
            <person name="Argunhan B."/>
            <person name="Aoki R."/>
            <person name="Kajiwara S."/>
            <person name="Itoh T."/>
            <person name="Iwasaki H."/>
        </authorList>
    </citation>
    <scope>NUCLEOTIDE SEQUENCE</scope>
    <source>
        <strain evidence="2">N6</strain>
    </source>
</reference>
<evidence type="ECO:0000313" key="2">
    <source>
        <dbReference type="EMBL" id="GHJ84678.1"/>
    </source>
</evidence>
<keyword evidence="3" id="KW-1185">Reference proteome</keyword>
<dbReference type="SUPFAM" id="SSF50985">
    <property type="entry name" value="RCC1/BLIP-II"/>
    <property type="match status" value="1"/>
</dbReference>
<sequence>MPESTGSSRYYAMGFQEDAPERLNARPVQADEIDNFFDLEGIHSDIDAHALPTASQLTLLESGSVVGTTTCPKGSSGIPGCIYAETSNHLQRDPASCLHPLPGRPGTAYQVATGLSHAILLFQSPNPSFNTMLGIGDNRHRAALPSTEDCRQPMNNLLRPAMIEALCGVEILGISAGGYRSAAWTKDGEGWIWGKGIEGLSSLELPDPEELEDNEDEGKRIAQVAVGDDYEFVLSSDGVLWARGESQ</sequence>
<dbReference type="EMBL" id="BLZA01000009">
    <property type="protein sequence ID" value="GHJ84678.1"/>
    <property type="molecule type" value="Genomic_DNA"/>
</dbReference>
<organism evidence="2 3">
    <name type="scientific">Naganishia liquefaciens</name>
    <dbReference type="NCBI Taxonomy" id="104408"/>
    <lineage>
        <taxon>Eukaryota</taxon>
        <taxon>Fungi</taxon>
        <taxon>Dikarya</taxon>
        <taxon>Basidiomycota</taxon>
        <taxon>Agaricomycotina</taxon>
        <taxon>Tremellomycetes</taxon>
        <taxon>Filobasidiales</taxon>
        <taxon>Filobasidiaceae</taxon>
        <taxon>Naganishia</taxon>
    </lineage>
</organism>
<dbReference type="OrthoDB" id="2590472at2759"/>
<evidence type="ECO:0000256" key="1">
    <source>
        <dbReference type="PROSITE-ProRule" id="PRU00235"/>
    </source>
</evidence>
<name>A0A8H3TPR0_9TREE</name>
<gene>
    <name evidence="2" type="ORF">NliqN6_1080</name>
</gene>
<dbReference type="Proteomes" id="UP000620104">
    <property type="component" value="Unassembled WGS sequence"/>
</dbReference>
<proteinExistence type="predicted"/>
<dbReference type="InterPro" id="IPR000408">
    <property type="entry name" value="Reg_chr_condens"/>
</dbReference>
<dbReference type="AlphaFoldDB" id="A0A8H3TPR0"/>
<dbReference type="PROSITE" id="PS50012">
    <property type="entry name" value="RCC1_3"/>
    <property type="match status" value="1"/>
</dbReference>
<comment type="caution">
    <text evidence="2">The sequence shown here is derived from an EMBL/GenBank/DDBJ whole genome shotgun (WGS) entry which is preliminary data.</text>
</comment>
<dbReference type="Gene3D" id="2.130.10.30">
    <property type="entry name" value="Regulator of chromosome condensation 1/beta-lactamase-inhibitor protein II"/>
    <property type="match status" value="1"/>
</dbReference>
<accession>A0A8H3TPR0</accession>
<feature type="repeat" description="RCC1" evidence="1">
    <location>
        <begin position="188"/>
        <end position="237"/>
    </location>
</feature>
<evidence type="ECO:0000313" key="3">
    <source>
        <dbReference type="Proteomes" id="UP000620104"/>
    </source>
</evidence>
<dbReference type="InterPro" id="IPR009091">
    <property type="entry name" value="RCC1/BLIP-II"/>
</dbReference>
<protein>
    <submittedName>
        <fullName evidence="2">Uncharacterized protein</fullName>
    </submittedName>
</protein>